<feature type="region of interest" description="Disordered" evidence="2">
    <location>
        <begin position="1"/>
        <end position="28"/>
    </location>
</feature>
<gene>
    <name evidence="4" type="ORF">CASFOL_024988</name>
</gene>
<evidence type="ECO:0000256" key="1">
    <source>
        <dbReference type="ARBA" id="ARBA00005474"/>
    </source>
</evidence>
<organism evidence="4 5">
    <name type="scientific">Castilleja foliolosa</name>
    <dbReference type="NCBI Taxonomy" id="1961234"/>
    <lineage>
        <taxon>Eukaryota</taxon>
        <taxon>Viridiplantae</taxon>
        <taxon>Streptophyta</taxon>
        <taxon>Embryophyta</taxon>
        <taxon>Tracheophyta</taxon>
        <taxon>Spermatophyta</taxon>
        <taxon>Magnoliopsida</taxon>
        <taxon>eudicotyledons</taxon>
        <taxon>Gunneridae</taxon>
        <taxon>Pentapetalae</taxon>
        <taxon>asterids</taxon>
        <taxon>lamiids</taxon>
        <taxon>Lamiales</taxon>
        <taxon>Orobanchaceae</taxon>
        <taxon>Pedicularideae</taxon>
        <taxon>Castillejinae</taxon>
        <taxon>Castilleja</taxon>
    </lineage>
</organism>
<evidence type="ECO:0000256" key="2">
    <source>
        <dbReference type="SAM" id="MobiDB-lite"/>
    </source>
</evidence>
<evidence type="ECO:0000313" key="4">
    <source>
        <dbReference type="EMBL" id="KAL3632004.1"/>
    </source>
</evidence>
<protein>
    <recommendedName>
        <fullName evidence="3">LOB domain-containing protein</fullName>
    </recommendedName>
</protein>
<dbReference type="EMBL" id="JAVIJP010000032">
    <property type="protein sequence ID" value="KAL3632004.1"/>
    <property type="molecule type" value="Genomic_DNA"/>
</dbReference>
<dbReference type="PANTHER" id="PTHR31301">
    <property type="entry name" value="LOB DOMAIN-CONTAINING PROTEIN 4-RELATED"/>
    <property type="match status" value="1"/>
</dbReference>
<evidence type="ECO:0000259" key="3">
    <source>
        <dbReference type="PROSITE" id="PS50891"/>
    </source>
</evidence>
<proteinExistence type="inferred from homology"/>
<keyword evidence="5" id="KW-1185">Reference proteome</keyword>
<dbReference type="Pfam" id="PF03195">
    <property type="entry name" value="LOB"/>
    <property type="match status" value="1"/>
</dbReference>
<dbReference type="PANTHER" id="PTHR31301:SF67">
    <property type="entry name" value="LOB DOMAIN-CONTAINING PROTEIN 22"/>
    <property type="match status" value="1"/>
</dbReference>
<comment type="caution">
    <text evidence="4">The sequence shown here is derived from an EMBL/GenBank/DDBJ whole genome shotgun (WGS) entry which is preliminary data.</text>
</comment>
<feature type="compositionally biased region" description="Low complexity" evidence="2">
    <location>
        <begin position="8"/>
        <end position="17"/>
    </location>
</feature>
<dbReference type="PROSITE" id="PS50891">
    <property type="entry name" value="LOB"/>
    <property type="match status" value="1"/>
</dbReference>
<evidence type="ECO:0000313" key="5">
    <source>
        <dbReference type="Proteomes" id="UP001632038"/>
    </source>
</evidence>
<reference evidence="5" key="1">
    <citation type="journal article" date="2024" name="IScience">
        <title>Strigolactones Initiate the Formation of Haustorium-like Structures in Castilleja.</title>
        <authorList>
            <person name="Buerger M."/>
            <person name="Peterson D."/>
            <person name="Chory J."/>
        </authorList>
    </citation>
    <scope>NUCLEOTIDE SEQUENCE [LARGE SCALE GENOMIC DNA]</scope>
</reference>
<dbReference type="InterPro" id="IPR004883">
    <property type="entry name" value="LOB"/>
</dbReference>
<dbReference type="AlphaFoldDB" id="A0ABD3CS47"/>
<comment type="similarity">
    <text evidence="1">Belongs to the LOB domain-containing protein family.</text>
</comment>
<sequence>MHNHNNTHNKNNLATTKNNKRKNTIIPSPTSTTTQACAACKYRRRKCTSDCILAPYFPYDRQSHFLNAYRLFGVSNIVKIVGHLSPTERDLAMHTIIFESNVRFADPVGGCYRIIRELEQQINLAKAELEIVLHHLAICRAASFHNHDDVDHHDMITPILDHLACGDEFREEEFKFETHENITPSNNDSLTESDTFKEDDECLLYIQEHQDLKAAATFTSLTS</sequence>
<feature type="domain" description="LOB" evidence="3">
    <location>
        <begin position="35"/>
        <end position="136"/>
    </location>
</feature>
<name>A0ABD3CS47_9LAMI</name>
<accession>A0ABD3CS47</accession>
<dbReference type="Proteomes" id="UP001632038">
    <property type="component" value="Unassembled WGS sequence"/>
</dbReference>